<evidence type="ECO:0000313" key="3">
    <source>
        <dbReference type="Proteomes" id="UP000622552"/>
    </source>
</evidence>
<name>A0A8J7GTR3_9ACTN</name>
<dbReference type="PANTHER" id="PTHR36832">
    <property type="entry name" value="SLR1174 PROTEIN-RELATED"/>
    <property type="match status" value="1"/>
</dbReference>
<dbReference type="PANTHER" id="PTHR36832:SF2">
    <property type="entry name" value="INTEGRAL MEMBRANE PROTEIN"/>
    <property type="match status" value="1"/>
</dbReference>
<dbReference type="EMBL" id="JADOUF010000001">
    <property type="protein sequence ID" value="MBG6138223.1"/>
    <property type="molecule type" value="Genomic_DNA"/>
</dbReference>
<dbReference type="AlphaFoldDB" id="A0A8J7GTR3"/>
<keyword evidence="1" id="KW-1133">Transmembrane helix</keyword>
<keyword evidence="1" id="KW-0472">Membrane</keyword>
<dbReference type="InterPro" id="IPR010390">
    <property type="entry name" value="ABC-2_transporter-like"/>
</dbReference>
<feature type="transmembrane region" description="Helical" evidence="1">
    <location>
        <begin position="88"/>
        <end position="111"/>
    </location>
</feature>
<reference evidence="2" key="1">
    <citation type="submission" date="2020-11" db="EMBL/GenBank/DDBJ databases">
        <title>Sequencing the genomes of 1000 actinobacteria strains.</title>
        <authorList>
            <person name="Klenk H.-P."/>
        </authorList>
    </citation>
    <scope>NUCLEOTIDE SEQUENCE</scope>
    <source>
        <strain evidence="2">DSM 45356</strain>
    </source>
</reference>
<feature type="transmembrane region" description="Helical" evidence="1">
    <location>
        <begin position="6"/>
        <end position="28"/>
    </location>
</feature>
<feature type="transmembrane region" description="Helical" evidence="1">
    <location>
        <begin position="206"/>
        <end position="223"/>
    </location>
</feature>
<keyword evidence="1" id="KW-0812">Transmembrane</keyword>
<keyword evidence="3" id="KW-1185">Reference proteome</keyword>
<evidence type="ECO:0000313" key="2">
    <source>
        <dbReference type="EMBL" id="MBG6138223.1"/>
    </source>
</evidence>
<sequence>MAFTNSVFGFLKCYVFLTVAAGVGGTVLGYDRSQLATYMWVSQGIIGVINVWGQPDLVQQIRTGNVVSDLVRPVDLMLGAAATESGRFLYSMLIRFAFPIAVGATFFTLYLPRHPWTYALFAVALVLSTALCFCLRYLIALVCFWLLDIRGVWTAWVLMSGLFGGLQFPVELWPDGVAAFLHLTPFPLLFQGPLDVIVEKRSWEVLGMQAGWLVVLFGVCRLVQARALRRLVVQGG</sequence>
<proteinExistence type="predicted"/>
<feature type="transmembrane region" description="Helical" evidence="1">
    <location>
        <begin position="153"/>
        <end position="170"/>
    </location>
</feature>
<dbReference type="RefSeq" id="WP_197005003.1">
    <property type="nucleotide sequence ID" value="NZ_BONS01000017.1"/>
</dbReference>
<gene>
    <name evidence="2" type="ORF">IW245_004417</name>
</gene>
<accession>A0A8J7GTR3</accession>
<comment type="caution">
    <text evidence="2">The sequence shown here is derived from an EMBL/GenBank/DDBJ whole genome shotgun (WGS) entry which is preliminary data.</text>
</comment>
<feature type="transmembrane region" description="Helical" evidence="1">
    <location>
        <begin position="35"/>
        <end position="53"/>
    </location>
</feature>
<protein>
    <submittedName>
        <fullName evidence="2">ABC-2 type transport system permease protein</fullName>
    </submittedName>
</protein>
<organism evidence="2 3">
    <name type="scientific">Longispora fulva</name>
    <dbReference type="NCBI Taxonomy" id="619741"/>
    <lineage>
        <taxon>Bacteria</taxon>
        <taxon>Bacillati</taxon>
        <taxon>Actinomycetota</taxon>
        <taxon>Actinomycetes</taxon>
        <taxon>Micromonosporales</taxon>
        <taxon>Micromonosporaceae</taxon>
        <taxon>Longispora</taxon>
    </lineage>
</organism>
<dbReference type="Pfam" id="PF06182">
    <property type="entry name" value="ABC2_membrane_6"/>
    <property type="match status" value="1"/>
</dbReference>
<evidence type="ECO:0000256" key="1">
    <source>
        <dbReference type="SAM" id="Phobius"/>
    </source>
</evidence>
<feature type="transmembrane region" description="Helical" evidence="1">
    <location>
        <begin position="118"/>
        <end position="147"/>
    </location>
</feature>
<dbReference type="Proteomes" id="UP000622552">
    <property type="component" value="Unassembled WGS sequence"/>
</dbReference>